<evidence type="ECO:0000313" key="3">
    <source>
        <dbReference type="EMBL" id="OCT79197.1"/>
    </source>
</evidence>
<dbReference type="Pfam" id="PF22855">
    <property type="entry name" value="DNM3A_N"/>
    <property type="match status" value="1"/>
</dbReference>
<feature type="region of interest" description="Disordered" evidence="1">
    <location>
        <begin position="1"/>
        <end position="57"/>
    </location>
</feature>
<evidence type="ECO:0000313" key="4">
    <source>
        <dbReference type="Proteomes" id="UP000694892"/>
    </source>
</evidence>
<proteinExistence type="predicted"/>
<accession>A0A974CUV6</accession>
<dbReference type="InterPro" id="IPR054724">
    <property type="entry name" value="DNM3A_N"/>
</dbReference>
<gene>
    <name evidence="3" type="ORF">XELAEV_180302952mg</name>
</gene>
<dbReference type="Proteomes" id="UP000694892">
    <property type="component" value="Chromosome 5S"/>
</dbReference>
<sequence length="57" mass="6129">MMPSNGPVLNTSNSPTETQALKGDAAVEENKSKEEKSDKGVSSKKSGRPGRKRKHSM</sequence>
<feature type="domain" description="DNA (cytosine-5)-methyltransferase N-terminal" evidence="2">
    <location>
        <begin position="2"/>
        <end position="56"/>
    </location>
</feature>
<evidence type="ECO:0000256" key="1">
    <source>
        <dbReference type="SAM" id="MobiDB-lite"/>
    </source>
</evidence>
<feature type="compositionally biased region" description="Polar residues" evidence="1">
    <location>
        <begin position="7"/>
        <end position="19"/>
    </location>
</feature>
<organism evidence="3 4">
    <name type="scientific">Xenopus laevis</name>
    <name type="common">African clawed frog</name>
    <dbReference type="NCBI Taxonomy" id="8355"/>
    <lineage>
        <taxon>Eukaryota</taxon>
        <taxon>Metazoa</taxon>
        <taxon>Chordata</taxon>
        <taxon>Craniata</taxon>
        <taxon>Vertebrata</taxon>
        <taxon>Euteleostomi</taxon>
        <taxon>Amphibia</taxon>
        <taxon>Batrachia</taxon>
        <taxon>Anura</taxon>
        <taxon>Pipoidea</taxon>
        <taxon>Pipidae</taxon>
        <taxon>Xenopodinae</taxon>
        <taxon>Xenopus</taxon>
        <taxon>Xenopus</taxon>
    </lineage>
</organism>
<feature type="compositionally biased region" description="Basic and acidic residues" evidence="1">
    <location>
        <begin position="28"/>
        <end position="41"/>
    </location>
</feature>
<reference evidence="4" key="1">
    <citation type="journal article" date="2016" name="Nature">
        <title>Genome evolution in the allotetraploid frog Xenopus laevis.</title>
        <authorList>
            <person name="Session A.M."/>
            <person name="Uno Y."/>
            <person name="Kwon T."/>
            <person name="Chapman J.A."/>
            <person name="Toyoda A."/>
            <person name="Takahashi S."/>
            <person name="Fukui A."/>
            <person name="Hikosaka A."/>
            <person name="Suzuki A."/>
            <person name="Kondo M."/>
            <person name="van Heeringen S.J."/>
            <person name="Quigley I."/>
            <person name="Heinz S."/>
            <person name="Ogino H."/>
            <person name="Ochi H."/>
            <person name="Hellsten U."/>
            <person name="Lyons J.B."/>
            <person name="Simakov O."/>
            <person name="Putnam N."/>
            <person name="Stites J."/>
            <person name="Kuroki Y."/>
            <person name="Tanaka T."/>
            <person name="Michiue T."/>
            <person name="Watanabe M."/>
            <person name="Bogdanovic O."/>
            <person name="Lister R."/>
            <person name="Georgiou G."/>
            <person name="Paranjpe S.S."/>
            <person name="van Kruijsbergen I."/>
            <person name="Shu S."/>
            <person name="Carlson J."/>
            <person name="Kinoshita T."/>
            <person name="Ohta Y."/>
            <person name="Mawaribuchi S."/>
            <person name="Jenkins J."/>
            <person name="Grimwood J."/>
            <person name="Schmutz J."/>
            <person name="Mitros T."/>
            <person name="Mozaffari S.V."/>
            <person name="Suzuki Y."/>
            <person name="Haramoto Y."/>
            <person name="Yamamoto T.S."/>
            <person name="Takagi C."/>
            <person name="Heald R."/>
            <person name="Miller K."/>
            <person name="Haudenschild C."/>
            <person name="Kitzman J."/>
            <person name="Nakayama T."/>
            <person name="Izutsu Y."/>
            <person name="Robert J."/>
            <person name="Fortriede J."/>
            <person name="Burns K."/>
            <person name="Lotay V."/>
            <person name="Karimi K."/>
            <person name="Yasuoka Y."/>
            <person name="Dichmann D.S."/>
            <person name="Flajnik M.F."/>
            <person name="Houston D.W."/>
            <person name="Shendure J."/>
            <person name="DuPasquier L."/>
            <person name="Vize P.D."/>
            <person name="Zorn A.M."/>
            <person name="Ito M."/>
            <person name="Marcotte E.M."/>
            <person name="Wallingford J.B."/>
            <person name="Ito Y."/>
            <person name="Asashima M."/>
            <person name="Ueno N."/>
            <person name="Matsuda Y."/>
            <person name="Veenstra G.J."/>
            <person name="Fujiyama A."/>
            <person name="Harland R.M."/>
            <person name="Taira M."/>
            <person name="Rokhsar D.S."/>
        </authorList>
    </citation>
    <scope>NUCLEOTIDE SEQUENCE [LARGE SCALE GENOMIC DNA]</scope>
    <source>
        <strain evidence="4">J</strain>
    </source>
</reference>
<name>A0A974CUV6_XENLA</name>
<feature type="non-terminal residue" evidence="3">
    <location>
        <position position="57"/>
    </location>
</feature>
<evidence type="ECO:0000259" key="2">
    <source>
        <dbReference type="Pfam" id="PF22855"/>
    </source>
</evidence>
<feature type="non-terminal residue" evidence="3">
    <location>
        <position position="1"/>
    </location>
</feature>
<dbReference type="AlphaFoldDB" id="A0A974CUV6"/>
<feature type="compositionally biased region" description="Basic residues" evidence="1">
    <location>
        <begin position="45"/>
        <end position="57"/>
    </location>
</feature>
<protein>
    <recommendedName>
        <fullName evidence="2">DNA (cytosine-5)-methyltransferase N-terminal domain-containing protein</fullName>
    </recommendedName>
</protein>
<dbReference type="EMBL" id="CM004475">
    <property type="protein sequence ID" value="OCT79197.1"/>
    <property type="molecule type" value="Genomic_DNA"/>
</dbReference>